<dbReference type="GO" id="GO:0009289">
    <property type="term" value="C:pilus"/>
    <property type="evidence" value="ECO:0007669"/>
    <property type="project" value="UniProtKB-SubCell"/>
</dbReference>
<dbReference type="InterPro" id="IPR011047">
    <property type="entry name" value="Quinoprotein_ADH-like_sf"/>
</dbReference>
<keyword evidence="10" id="KW-1185">Reference proteome</keyword>
<organism evidence="9 10">
    <name type="scientific">Geobacter soli</name>
    <dbReference type="NCBI Taxonomy" id="1510391"/>
    <lineage>
        <taxon>Bacteria</taxon>
        <taxon>Pseudomonadati</taxon>
        <taxon>Thermodesulfobacteriota</taxon>
        <taxon>Desulfuromonadia</taxon>
        <taxon>Geobacterales</taxon>
        <taxon>Geobacteraceae</taxon>
        <taxon>Geobacter</taxon>
    </lineage>
</organism>
<dbReference type="EMBL" id="JXBL01000001">
    <property type="protein sequence ID" value="KIE42872.1"/>
    <property type="molecule type" value="Genomic_DNA"/>
</dbReference>
<evidence type="ECO:0000313" key="10">
    <source>
        <dbReference type="Proteomes" id="UP000031433"/>
    </source>
</evidence>
<protein>
    <submittedName>
        <fullName evidence="9">Pilus assembly protein PilY</fullName>
    </submittedName>
</protein>
<evidence type="ECO:0000259" key="8">
    <source>
        <dbReference type="Pfam" id="PF05567"/>
    </source>
</evidence>
<evidence type="ECO:0000256" key="4">
    <source>
        <dbReference type="ARBA" id="ARBA00022723"/>
    </source>
</evidence>
<sequence>MNTDNPTLKKFALLAAAVAVAGIAASLALAAVSQIPLFLLNISQPNVMILLDNSGSMDTIMQHPAFDPKTRYSGEFDNDRTYYQTTSNGYHYLSTGNDYIRDDKKGTFTKNSVTITLPLPYDNTRWDGNYLNWLFYHATLGQRSMVSTDAALQKTRIQTARGVISNLVKTVSGVRFGLAKLNVDGYDRFGRKQTDGGSIVRTCGDLTSATVDTSVNGISAETWTPLGEALSEVWQYFKGGASLYNSGVSYTSPITSSCQKSFTIVVTDGEPTYDGCYRGDFSSHGCDNAMDADSHLADVAAHMNSSDATAAHDGTQNVTTYTIGMTIDSSLLRTTAENGGGSYYTTTSGMDLATALQNAVNDILGRQSSASAVAISTAYLTSNTTLYRARFDSTDWSGYLEAYGINKANGAITGYPDSPKWEAGALLNANSARTVYTAGVQSGVYRRVDFTSANAATLAPAGFMNFSSASTASMIGYVRGDAEPAGYRHRASKLGDMVQSAPVILGPPDGYYSDNNYATFKRNNATRQSLILAGANDGMLHAFNADTGAEEWAFIPNILLPKLKLLRATPYTHTNYVNGAITVGDAFITAKGLDGKPETSPSWRTIAVCGLREGGKGYFALDVTDAANPIPLWEITNTSPSETSGTVVGLGYSFGTPLIVKLKDSSLSGGFRWVALLANGYEGTTSGRAATLIVADLATGAVIREIVADASTFSGVSPNGLATPAAIDRNADGFVDYVYAGDLTGHLWKFDLSSSNRSTWDVAWKRSGTPVALFRAKTAAGSVQPITTVPDVVLRGGYQIVFFGTGKYYESTDISSTQAQTFYGVYDYNSTSNPDNAQAANGALLTRADLTAQTVTRVDEGGGSWRTSSNNPIGLSKGWHLDLPVAGERVITDPVARSRKIIFTTFIPSTNACSFGGISWLMELNMDTGGEVIRPVFDVNLDGKVDYGDTVLGDLKVKPTGTLLGDGLASTPAIAGAGDEHEYKYITKTTGEIIKLLEGSGRSQIGLRSWRQLK</sequence>
<evidence type="ECO:0000256" key="2">
    <source>
        <dbReference type="ARBA" id="ARBA00008387"/>
    </source>
</evidence>
<keyword evidence="4" id="KW-0479">Metal-binding</keyword>
<feature type="signal peptide" evidence="7">
    <location>
        <begin position="1"/>
        <end position="30"/>
    </location>
</feature>
<evidence type="ECO:0000256" key="5">
    <source>
        <dbReference type="ARBA" id="ARBA00022837"/>
    </source>
</evidence>
<evidence type="ECO:0000256" key="7">
    <source>
        <dbReference type="SAM" id="SignalP"/>
    </source>
</evidence>
<dbReference type="Gene3D" id="3.40.50.410">
    <property type="entry name" value="von Willebrand factor, type A domain"/>
    <property type="match status" value="1"/>
</dbReference>
<comment type="similarity">
    <text evidence="2">Belongs to the PilY1 family.</text>
</comment>
<dbReference type="SUPFAM" id="SSF53300">
    <property type="entry name" value="vWA-like"/>
    <property type="match status" value="1"/>
</dbReference>
<keyword evidence="6" id="KW-0281">Fimbrium</keyword>
<feature type="chain" id="PRO_5005171685" evidence="7">
    <location>
        <begin position="31"/>
        <end position="1014"/>
    </location>
</feature>
<keyword evidence="3" id="KW-1029">Fimbrium biogenesis</keyword>
<keyword evidence="7" id="KW-0732">Signal</keyword>
<evidence type="ECO:0000256" key="3">
    <source>
        <dbReference type="ARBA" id="ARBA00022558"/>
    </source>
</evidence>
<dbReference type="Pfam" id="PF05567">
    <property type="entry name" value="T4P_PilY1"/>
    <property type="match status" value="1"/>
</dbReference>
<evidence type="ECO:0000313" key="9">
    <source>
        <dbReference type="EMBL" id="KIE42872.1"/>
    </source>
</evidence>
<dbReference type="AlphaFoldDB" id="A0A0C1QQ96"/>
<dbReference type="SUPFAM" id="SSF50998">
    <property type="entry name" value="Quinoprotein alcohol dehydrogenase-like"/>
    <property type="match status" value="1"/>
</dbReference>
<feature type="domain" description="PilY1 beta-propeller" evidence="8">
    <location>
        <begin position="494"/>
        <end position="854"/>
    </location>
</feature>
<dbReference type="Proteomes" id="UP000031433">
    <property type="component" value="Unassembled WGS sequence"/>
</dbReference>
<accession>A0A0C1QQ96</accession>
<dbReference type="InterPro" id="IPR018391">
    <property type="entry name" value="PQQ_b-propeller_rpt"/>
</dbReference>
<dbReference type="SMART" id="SM00564">
    <property type="entry name" value="PQQ"/>
    <property type="match status" value="2"/>
</dbReference>
<keyword evidence="5" id="KW-0106">Calcium</keyword>
<dbReference type="RefSeq" id="WP_039645829.1">
    <property type="nucleotide sequence ID" value="NZ_JXBL01000001.1"/>
</dbReference>
<comment type="subcellular location">
    <subcellularLocation>
        <location evidence="1">Fimbrium</location>
    </subcellularLocation>
</comment>
<proteinExistence type="inferred from homology"/>
<dbReference type="InterPro" id="IPR036465">
    <property type="entry name" value="vWFA_dom_sf"/>
</dbReference>
<dbReference type="GO" id="GO:0046872">
    <property type="term" value="F:metal ion binding"/>
    <property type="evidence" value="ECO:0007669"/>
    <property type="project" value="UniProtKB-KW"/>
</dbReference>
<dbReference type="InterPro" id="IPR008707">
    <property type="entry name" value="B-propeller_PilY1"/>
</dbReference>
<name>A0A0C1QQ96_9BACT</name>
<comment type="caution">
    <text evidence="9">The sequence shown here is derived from an EMBL/GenBank/DDBJ whole genome shotgun (WGS) entry which is preliminary data.</text>
</comment>
<evidence type="ECO:0000256" key="1">
    <source>
        <dbReference type="ARBA" id="ARBA00004561"/>
    </source>
</evidence>
<evidence type="ECO:0000256" key="6">
    <source>
        <dbReference type="ARBA" id="ARBA00023263"/>
    </source>
</evidence>
<reference evidence="9 10" key="1">
    <citation type="submission" date="2015-01" db="EMBL/GenBank/DDBJ databases">
        <title>Genome sequence of the anaerobic bacterium Geobacter soli GSS01, a dissimilatory Fe(III) reducer from soil.</title>
        <authorList>
            <person name="Yang G."/>
            <person name="Zhou S."/>
        </authorList>
    </citation>
    <scope>NUCLEOTIDE SEQUENCE [LARGE SCALE GENOMIC DNA]</scope>
    <source>
        <strain evidence="9 10">GSS01</strain>
    </source>
</reference>
<gene>
    <name evidence="9" type="ORF">SE37_09615</name>
</gene>